<organism evidence="4 5">
    <name type="scientific">Actinopolymorpha pittospori</name>
    <dbReference type="NCBI Taxonomy" id="648752"/>
    <lineage>
        <taxon>Bacteria</taxon>
        <taxon>Bacillati</taxon>
        <taxon>Actinomycetota</taxon>
        <taxon>Actinomycetes</taxon>
        <taxon>Propionibacteriales</taxon>
        <taxon>Actinopolymorphaceae</taxon>
        <taxon>Actinopolymorpha</taxon>
    </lineage>
</organism>
<dbReference type="EMBL" id="JADBEM010000001">
    <property type="protein sequence ID" value="MBE1608541.1"/>
    <property type="molecule type" value="Genomic_DNA"/>
</dbReference>
<comment type="similarity">
    <text evidence="1 2">Belongs to the glycosyl hydrolase 12 (cellulase H) family.</text>
</comment>
<dbReference type="Gene3D" id="2.60.120.180">
    <property type="match status" value="1"/>
</dbReference>
<evidence type="ECO:0000256" key="1">
    <source>
        <dbReference type="ARBA" id="ARBA00005519"/>
    </source>
</evidence>
<evidence type="ECO:0008006" key="6">
    <source>
        <dbReference type="Google" id="ProtNLM"/>
    </source>
</evidence>
<dbReference type="InterPro" id="IPR013319">
    <property type="entry name" value="GH11/12"/>
</dbReference>
<evidence type="ECO:0000256" key="3">
    <source>
        <dbReference type="SAM" id="SignalP"/>
    </source>
</evidence>
<name>A0A927MX48_9ACTN</name>
<keyword evidence="3" id="KW-0732">Signal</keyword>
<accession>A0A927MX48</accession>
<dbReference type="GO" id="GO:0008810">
    <property type="term" value="F:cellulase activity"/>
    <property type="evidence" value="ECO:0007669"/>
    <property type="project" value="InterPro"/>
</dbReference>
<keyword evidence="5" id="KW-1185">Reference proteome</keyword>
<feature type="chain" id="PRO_5039216363" description="Glycosyl hydrolase family 12" evidence="3">
    <location>
        <begin position="28"/>
        <end position="282"/>
    </location>
</feature>
<evidence type="ECO:0000313" key="5">
    <source>
        <dbReference type="Proteomes" id="UP000638648"/>
    </source>
</evidence>
<reference evidence="4" key="1">
    <citation type="submission" date="2020-10" db="EMBL/GenBank/DDBJ databases">
        <title>Sequencing the genomes of 1000 actinobacteria strains.</title>
        <authorList>
            <person name="Klenk H.-P."/>
        </authorList>
    </citation>
    <scope>NUCLEOTIDE SEQUENCE</scope>
    <source>
        <strain evidence="4">DSM 45354</strain>
    </source>
</reference>
<protein>
    <recommendedName>
        <fullName evidence="6">Glycosyl hydrolase family 12</fullName>
    </recommendedName>
</protein>
<evidence type="ECO:0000313" key="4">
    <source>
        <dbReference type="EMBL" id="MBE1608541.1"/>
    </source>
</evidence>
<proteinExistence type="inferred from homology"/>
<keyword evidence="2" id="KW-0326">Glycosidase</keyword>
<dbReference type="GO" id="GO:0000272">
    <property type="term" value="P:polysaccharide catabolic process"/>
    <property type="evidence" value="ECO:0007669"/>
    <property type="project" value="UniProtKB-KW"/>
</dbReference>
<dbReference type="InterPro" id="IPR002594">
    <property type="entry name" value="GH12"/>
</dbReference>
<keyword evidence="2" id="KW-0378">Hydrolase</keyword>
<keyword evidence="2" id="KW-0119">Carbohydrate metabolism</keyword>
<sequence>MHSLRRLLTALGTLSLALLGTALPGVAAGHPHALAATAVHADRNGDSTCTAPAWTSSTSGDLYTADTPYLLHNNMWNAEGYDVSQTMGVCDHASWYVDVTTPAGTDSAVKTYPNVHVDYHNWSTGYEPPLSSFNKVTSTYAGQGAGLGVYNVAYDIWLNGVASSGSNEVMIWTENRGQTPAGTKVGANVRLSGRTWDLWANSSNSYLAFVPTNGQSYPSGTLDLKAFFDYLIRQGRISSTSTLGQVDYGVEVVSTDGQTARFNCTNFSLNAHQAPGRLLEVR</sequence>
<dbReference type="AlphaFoldDB" id="A0A927MX48"/>
<dbReference type="Pfam" id="PF01670">
    <property type="entry name" value="Glyco_hydro_12"/>
    <property type="match status" value="1"/>
</dbReference>
<dbReference type="SUPFAM" id="SSF49899">
    <property type="entry name" value="Concanavalin A-like lectins/glucanases"/>
    <property type="match status" value="1"/>
</dbReference>
<evidence type="ECO:0000256" key="2">
    <source>
        <dbReference type="RuleBase" id="RU361163"/>
    </source>
</evidence>
<feature type="signal peptide" evidence="3">
    <location>
        <begin position="1"/>
        <end position="27"/>
    </location>
</feature>
<dbReference type="InterPro" id="IPR013320">
    <property type="entry name" value="ConA-like_dom_sf"/>
</dbReference>
<keyword evidence="2" id="KW-0624">Polysaccharide degradation</keyword>
<dbReference type="Proteomes" id="UP000638648">
    <property type="component" value="Unassembled WGS sequence"/>
</dbReference>
<dbReference type="PANTHER" id="PTHR34002">
    <property type="entry name" value="BLR1656 PROTEIN"/>
    <property type="match status" value="1"/>
</dbReference>
<dbReference type="RefSeq" id="WP_192752305.1">
    <property type="nucleotide sequence ID" value="NZ_BAABJL010000097.1"/>
</dbReference>
<dbReference type="PANTHER" id="PTHR34002:SF9">
    <property type="entry name" value="XYLOGLUCAN-SPECIFIC ENDO-BETA-1,4-GLUCANASE A"/>
    <property type="match status" value="1"/>
</dbReference>
<comment type="caution">
    <text evidence="4">The sequence shown here is derived from an EMBL/GenBank/DDBJ whole genome shotgun (WGS) entry which is preliminary data.</text>
</comment>
<gene>
    <name evidence="4" type="ORF">HEB94_005389</name>
</gene>